<dbReference type="Gene3D" id="3.40.430.10">
    <property type="entry name" value="Dihydrofolate Reductase, subunit A"/>
    <property type="match status" value="1"/>
</dbReference>
<dbReference type="InterPro" id="IPR024072">
    <property type="entry name" value="DHFR-like_dom_sf"/>
</dbReference>
<accession>A0A8J3Q3D5</accession>
<dbReference type="AlphaFoldDB" id="A0A8J3Q3D5"/>
<sequence>MCRIWATAFVARSDAAQSGHAVRDEDTTMAKVIAIMSMSLDGYVADQSDGVAEVFDWYMAGDVDVPTAAPEWTFHVSAPSAAHLRGLMGEVGAWLTGRRTFEKAGGWEGRHPWGVPAFVLTHEVPQGWPRPDSTVHFVTDGLESAVAQASAAAGDRAVGVHGGDTIRQLLDAGLLDEIHVDLVPLLLGSGIPLFGLARNAPVVLGNPTVVAGMGVTHLRYPVGQA</sequence>
<dbReference type="GO" id="GO:0008703">
    <property type="term" value="F:5-amino-6-(5-phosphoribosylamino)uracil reductase activity"/>
    <property type="evidence" value="ECO:0007669"/>
    <property type="project" value="InterPro"/>
</dbReference>
<evidence type="ECO:0000313" key="2">
    <source>
        <dbReference type="EMBL" id="GIH02999.1"/>
    </source>
</evidence>
<dbReference type="PANTHER" id="PTHR38011:SF12">
    <property type="entry name" value="BIFUNCTIONAL DEAMINASE-REDUCTASE DOMAIN PROTEIN"/>
    <property type="match status" value="1"/>
</dbReference>
<dbReference type="InterPro" id="IPR050765">
    <property type="entry name" value="Riboflavin_Biosynth_HTPR"/>
</dbReference>
<gene>
    <name evidence="2" type="ORF">Rhe02_10660</name>
</gene>
<dbReference type="SUPFAM" id="SSF53597">
    <property type="entry name" value="Dihydrofolate reductase-like"/>
    <property type="match status" value="1"/>
</dbReference>
<comment type="caution">
    <text evidence="2">The sequence shown here is derived from an EMBL/GenBank/DDBJ whole genome shotgun (WGS) entry which is preliminary data.</text>
</comment>
<dbReference type="PANTHER" id="PTHR38011">
    <property type="entry name" value="DIHYDROFOLATE REDUCTASE FAMILY PROTEIN (AFU_ORTHOLOGUE AFUA_8G06820)"/>
    <property type="match status" value="1"/>
</dbReference>
<dbReference type="InterPro" id="IPR002734">
    <property type="entry name" value="RibDG_C"/>
</dbReference>
<proteinExistence type="predicted"/>
<dbReference type="Proteomes" id="UP000612899">
    <property type="component" value="Unassembled WGS sequence"/>
</dbReference>
<dbReference type="Pfam" id="PF01872">
    <property type="entry name" value="RibD_C"/>
    <property type="match status" value="1"/>
</dbReference>
<evidence type="ECO:0000259" key="1">
    <source>
        <dbReference type="Pfam" id="PF01872"/>
    </source>
</evidence>
<name>A0A8J3Q3D5_9ACTN</name>
<evidence type="ECO:0000313" key="3">
    <source>
        <dbReference type="Proteomes" id="UP000612899"/>
    </source>
</evidence>
<reference evidence="2" key="1">
    <citation type="submission" date="2021-01" db="EMBL/GenBank/DDBJ databases">
        <title>Whole genome shotgun sequence of Rhizocola hellebori NBRC 109834.</title>
        <authorList>
            <person name="Komaki H."/>
            <person name="Tamura T."/>
        </authorList>
    </citation>
    <scope>NUCLEOTIDE SEQUENCE</scope>
    <source>
        <strain evidence="2">NBRC 109834</strain>
    </source>
</reference>
<dbReference type="EMBL" id="BONY01000005">
    <property type="protein sequence ID" value="GIH02999.1"/>
    <property type="molecule type" value="Genomic_DNA"/>
</dbReference>
<feature type="domain" description="Bacterial bifunctional deaminase-reductase C-terminal" evidence="1">
    <location>
        <begin position="31"/>
        <end position="196"/>
    </location>
</feature>
<organism evidence="2 3">
    <name type="scientific">Rhizocola hellebori</name>
    <dbReference type="NCBI Taxonomy" id="1392758"/>
    <lineage>
        <taxon>Bacteria</taxon>
        <taxon>Bacillati</taxon>
        <taxon>Actinomycetota</taxon>
        <taxon>Actinomycetes</taxon>
        <taxon>Micromonosporales</taxon>
        <taxon>Micromonosporaceae</taxon>
        <taxon>Rhizocola</taxon>
    </lineage>
</organism>
<keyword evidence="3" id="KW-1185">Reference proteome</keyword>
<protein>
    <submittedName>
        <fullName evidence="2">Deaminase</fullName>
    </submittedName>
</protein>
<dbReference type="GO" id="GO:0009231">
    <property type="term" value="P:riboflavin biosynthetic process"/>
    <property type="evidence" value="ECO:0007669"/>
    <property type="project" value="InterPro"/>
</dbReference>